<sequence length="34" mass="4103">MKDCAHSVLQRNRGLDFRQIIRREPQPEQLSHDQ</sequence>
<protein>
    <submittedName>
        <fullName evidence="1">Uncharacterized protein</fullName>
    </submittedName>
</protein>
<dbReference type="AlphaFoldDB" id="A0A3S5CBW2"/>
<gene>
    <name evidence="1" type="ORF">PXEA_LOCUS1794</name>
</gene>
<evidence type="ECO:0000313" key="2">
    <source>
        <dbReference type="Proteomes" id="UP000784294"/>
    </source>
</evidence>
<proteinExistence type="predicted"/>
<name>A0A3S5CBW2_9PLAT</name>
<dbReference type="Proteomes" id="UP000784294">
    <property type="component" value="Unassembled WGS sequence"/>
</dbReference>
<keyword evidence="2" id="KW-1185">Reference proteome</keyword>
<organism evidence="1 2">
    <name type="scientific">Protopolystoma xenopodis</name>
    <dbReference type="NCBI Taxonomy" id="117903"/>
    <lineage>
        <taxon>Eukaryota</taxon>
        <taxon>Metazoa</taxon>
        <taxon>Spiralia</taxon>
        <taxon>Lophotrochozoa</taxon>
        <taxon>Platyhelminthes</taxon>
        <taxon>Monogenea</taxon>
        <taxon>Polyopisthocotylea</taxon>
        <taxon>Polystomatidea</taxon>
        <taxon>Polystomatidae</taxon>
        <taxon>Protopolystoma</taxon>
    </lineage>
</organism>
<feature type="non-terminal residue" evidence="1">
    <location>
        <position position="1"/>
    </location>
</feature>
<accession>A0A3S5CBW2</accession>
<dbReference type="EMBL" id="CAAALY010003736">
    <property type="protein sequence ID" value="VEL08354.1"/>
    <property type="molecule type" value="Genomic_DNA"/>
</dbReference>
<evidence type="ECO:0000313" key="1">
    <source>
        <dbReference type="EMBL" id="VEL08354.1"/>
    </source>
</evidence>
<comment type="caution">
    <text evidence="1">The sequence shown here is derived from an EMBL/GenBank/DDBJ whole genome shotgun (WGS) entry which is preliminary data.</text>
</comment>
<reference evidence="1" key="1">
    <citation type="submission" date="2018-11" db="EMBL/GenBank/DDBJ databases">
        <authorList>
            <consortium name="Pathogen Informatics"/>
        </authorList>
    </citation>
    <scope>NUCLEOTIDE SEQUENCE</scope>
</reference>